<organism evidence="2 3">
    <name type="scientific">Caenorhabditis nigoni</name>
    <dbReference type="NCBI Taxonomy" id="1611254"/>
    <lineage>
        <taxon>Eukaryota</taxon>
        <taxon>Metazoa</taxon>
        <taxon>Ecdysozoa</taxon>
        <taxon>Nematoda</taxon>
        <taxon>Chromadorea</taxon>
        <taxon>Rhabditida</taxon>
        <taxon>Rhabditina</taxon>
        <taxon>Rhabditomorpha</taxon>
        <taxon>Rhabditoidea</taxon>
        <taxon>Rhabditidae</taxon>
        <taxon>Peloderinae</taxon>
        <taxon>Caenorhabditis</taxon>
    </lineage>
</organism>
<accession>A0A2G5T1K9</accession>
<name>A0A2G5T1K9_9PELO</name>
<feature type="compositionally biased region" description="Low complexity" evidence="1">
    <location>
        <begin position="8"/>
        <end position="27"/>
    </location>
</feature>
<comment type="caution">
    <text evidence="2">The sequence shown here is derived from an EMBL/GenBank/DDBJ whole genome shotgun (WGS) entry which is preliminary data.</text>
</comment>
<gene>
    <name evidence="2" type="primary">Cnig_chr_X.g26102</name>
    <name evidence="2" type="ORF">B9Z55_026102</name>
</gene>
<dbReference type="EMBL" id="PDUG01000006">
    <property type="protein sequence ID" value="PIC21160.1"/>
    <property type="molecule type" value="Genomic_DNA"/>
</dbReference>
<protein>
    <submittedName>
        <fullName evidence="2">Uncharacterized protein</fullName>
    </submittedName>
</protein>
<proteinExistence type="predicted"/>
<dbReference type="Proteomes" id="UP000230233">
    <property type="component" value="Chromosome X"/>
</dbReference>
<dbReference type="OrthoDB" id="3214149at2759"/>
<feature type="region of interest" description="Disordered" evidence="1">
    <location>
        <begin position="140"/>
        <end position="168"/>
    </location>
</feature>
<evidence type="ECO:0000313" key="3">
    <source>
        <dbReference type="Proteomes" id="UP000230233"/>
    </source>
</evidence>
<dbReference type="AlphaFoldDB" id="A0A2G5T1K9"/>
<evidence type="ECO:0000313" key="2">
    <source>
        <dbReference type="EMBL" id="PIC21160.1"/>
    </source>
</evidence>
<feature type="compositionally biased region" description="Basic residues" evidence="1">
    <location>
        <begin position="144"/>
        <end position="155"/>
    </location>
</feature>
<keyword evidence="3" id="KW-1185">Reference proteome</keyword>
<sequence length="168" mass="18839">MLLDTPTSRSYSSVFDDSGSSRSSSDVLSDYSDMYSRELMDFSTPTEIKFGAAPTFSHVAQQQQPVLAPLLSATGQEHLNLINLAEKYKNNTNNGNGISIKQKLEQSIRERNMMKNDLLNIVKHPPILSPLPEDIMEINETPRVAKKSKKKKSRPRLSASVSDRLYSH</sequence>
<reference evidence="3" key="1">
    <citation type="submission" date="2017-10" db="EMBL/GenBank/DDBJ databases">
        <title>Rapid genome shrinkage in a self-fertile nematode reveals novel sperm competition proteins.</title>
        <authorList>
            <person name="Yin D."/>
            <person name="Schwarz E.M."/>
            <person name="Thomas C.G."/>
            <person name="Felde R.L."/>
            <person name="Korf I.F."/>
            <person name="Cutter A.D."/>
            <person name="Schartner C.M."/>
            <person name="Ralston E.J."/>
            <person name="Meyer B.J."/>
            <person name="Haag E.S."/>
        </authorList>
    </citation>
    <scope>NUCLEOTIDE SEQUENCE [LARGE SCALE GENOMIC DNA]</scope>
    <source>
        <strain evidence="3">JU1422</strain>
    </source>
</reference>
<feature type="region of interest" description="Disordered" evidence="1">
    <location>
        <begin position="1"/>
        <end position="27"/>
    </location>
</feature>
<evidence type="ECO:0000256" key="1">
    <source>
        <dbReference type="SAM" id="MobiDB-lite"/>
    </source>
</evidence>